<dbReference type="EMBL" id="FNNO01000019">
    <property type="protein sequence ID" value="SDX53805.1"/>
    <property type="molecule type" value="Genomic_DNA"/>
</dbReference>
<dbReference type="AlphaFoldDB" id="A0A8X8IFG4"/>
<comment type="caution">
    <text evidence="2">The sequence shown here is derived from an EMBL/GenBank/DDBJ whole genome shotgun (WGS) entry which is preliminary data.</text>
</comment>
<feature type="transmembrane region" description="Helical" evidence="1">
    <location>
        <begin position="69"/>
        <end position="87"/>
    </location>
</feature>
<dbReference type="RefSeq" id="WP_092726601.1">
    <property type="nucleotide sequence ID" value="NZ_FNNO01000019.1"/>
</dbReference>
<evidence type="ECO:0000256" key="1">
    <source>
        <dbReference type="SAM" id="Phobius"/>
    </source>
</evidence>
<proteinExistence type="predicted"/>
<feature type="transmembrane region" description="Helical" evidence="1">
    <location>
        <begin position="6"/>
        <end position="26"/>
    </location>
</feature>
<keyword evidence="1" id="KW-0812">Transmembrane</keyword>
<reference evidence="2 3" key="1">
    <citation type="submission" date="2016-10" db="EMBL/GenBank/DDBJ databases">
        <authorList>
            <person name="Varghese N."/>
            <person name="Submissions S."/>
        </authorList>
    </citation>
    <scope>NUCLEOTIDE SEQUENCE [LARGE SCALE GENOMIC DNA]</scope>
    <source>
        <strain evidence="2 3">DSM 25353</strain>
    </source>
</reference>
<protein>
    <submittedName>
        <fullName evidence="2">Uncharacterized protein</fullName>
    </submittedName>
</protein>
<feature type="transmembrane region" description="Helical" evidence="1">
    <location>
        <begin position="33"/>
        <end position="53"/>
    </location>
</feature>
<evidence type="ECO:0000313" key="2">
    <source>
        <dbReference type="EMBL" id="SDX53805.1"/>
    </source>
</evidence>
<accession>A0A8X8IFG4</accession>
<keyword evidence="1" id="KW-0472">Membrane</keyword>
<keyword evidence="3" id="KW-1185">Reference proteome</keyword>
<evidence type="ECO:0000313" key="3">
    <source>
        <dbReference type="Proteomes" id="UP000198711"/>
    </source>
</evidence>
<sequence>MNNRHLAPVTYVIALIAFCVAAYAKLSGSLMHPLIPSISCFVSQAVFSSIAIYEVGPSVQLNTTEKRNWRLYLFFLPLVFGFFYLGWVRKKAFASPAEAI</sequence>
<dbReference type="Proteomes" id="UP000198711">
    <property type="component" value="Unassembled WGS sequence"/>
</dbReference>
<keyword evidence="1" id="KW-1133">Transmembrane helix</keyword>
<gene>
    <name evidence="2" type="ORF">SAMN05444410_11932</name>
</gene>
<organism evidence="2 3">
    <name type="scientific">Hydrobacter penzbergensis</name>
    <dbReference type="NCBI Taxonomy" id="1235997"/>
    <lineage>
        <taxon>Bacteria</taxon>
        <taxon>Pseudomonadati</taxon>
        <taxon>Bacteroidota</taxon>
        <taxon>Chitinophagia</taxon>
        <taxon>Chitinophagales</taxon>
        <taxon>Chitinophagaceae</taxon>
        <taxon>Hydrobacter</taxon>
    </lineage>
</organism>
<name>A0A8X8IFG4_9BACT</name>